<evidence type="ECO:0000256" key="5">
    <source>
        <dbReference type="ARBA" id="ARBA00023157"/>
    </source>
</evidence>
<evidence type="ECO:0000256" key="6">
    <source>
        <dbReference type="RuleBase" id="RU371123"/>
    </source>
</evidence>
<dbReference type="PROSITE" id="PS51324">
    <property type="entry name" value="ERV_ALR"/>
    <property type="match status" value="1"/>
</dbReference>
<dbReference type="InParanoid" id="A0A151Z6M6"/>
<evidence type="ECO:0000313" key="8">
    <source>
        <dbReference type="EMBL" id="KYQ89612.1"/>
    </source>
</evidence>
<comment type="caution">
    <text evidence="8">The sequence shown here is derived from an EMBL/GenBank/DDBJ whole genome shotgun (WGS) entry which is preliminary data.</text>
</comment>
<protein>
    <recommendedName>
        <fullName evidence="6">Sulfhydryl oxidase</fullName>
        <ecNumber evidence="6">1.8.3.2</ecNumber>
    </recommendedName>
</protein>
<evidence type="ECO:0000256" key="1">
    <source>
        <dbReference type="ARBA" id="ARBA00001974"/>
    </source>
</evidence>
<dbReference type="Gene3D" id="1.20.120.310">
    <property type="entry name" value="ERV/ALR sulfhydryl oxidase domain"/>
    <property type="match status" value="1"/>
</dbReference>
<comment type="catalytic activity">
    <reaction evidence="6">
        <text>2 R'C(R)SH + O2 = R'C(R)S-S(R)CR' + H2O2</text>
        <dbReference type="Rhea" id="RHEA:17357"/>
        <dbReference type="ChEBI" id="CHEBI:15379"/>
        <dbReference type="ChEBI" id="CHEBI:16240"/>
        <dbReference type="ChEBI" id="CHEBI:16520"/>
        <dbReference type="ChEBI" id="CHEBI:17412"/>
        <dbReference type="EC" id="1.8.3.2"/>
    </reaction>
</comment>
<feature type="domain" description="ERV/ALR sulfhydryl oxidase" evidence="7">
    <location>
        <begin position="197"/>
        <end position="344"/>
    </location>
</feature>
<evidence type="ECO:0000313" key="9">
    <source>
        <dbReference type="Proteomes" id="UP000076078"/>
    </source>
</evidence>
<dbReference type="EMBL" id="LODT01000039">
    <property type="protein sequence ID" value="KYQ89612.1"/>
    <property type="molecule type" value="Genomic_DNA"/>
</dbReference>
<keyword evidence="3 6" id="KW-0274">FAD</keyword>
<keyword evidence="9" id="KW-1185">Reference proteome</keyword>
<accession>A0A151Z6M6</accession>
<evidence type="ECO:0000256" key="2">
    <source>
        <dbReference type="ARBA" id="ARBA00022630"/>
    </source>
</evidence>
<keyword evidence="4 6" id="KW-0560">Oxidoreductase</keyword>
<dbReference type="FunCoup" id="A0A151Z6M6">
    <property type="interactions" value="425"/>
</dbReference>
<reference evidence="8 9" key="1">
    <citation type="submission" date="2015-12" db="EMBL/GenBank/DDBJ databases">
        <title>Dictyostelia acquired genes for synthesis and detection of signals that induce cell-type specialization by lateral gene transfer from prokaryotes.</title>
        <authorList>
            <person name="Gloeckner G."/>
            <person name="Schaap P."/>
        </authorList>
    </citation>
    <scope>NUCLEOTIDE SEQUENCE [LARGE SCALE GENOMIC DNA]</scope>
    <source>
        <strain evidence="8 9">TK</strain>
    </source>
</reference>
<evidence type="ECO:0000256" key="3">
    <source>
        <dbReference type="ARBA" id="ARBA00022827"/>
    </source>
</evidence>
<evidence type="ECO:0000256" key="4">
    <source>
        <dbReference type="ARBA" id="ARBA00023002"/>
    </source>
</evidence>
<gene>
    <name evidence="8" type="ORF">DLAC_09572</name>
</gene>
<evidence type="ECO:0000259" key="7">
    <source>
        <dbReference type="PROSITE" id="PS51324"/>
    </source>
</evidence>
<dbReference type="GO" id="GO:0016972">
    <property type="term" value="F:thiol oxidase activity"/>
    <property type="evidence" value="ECO:0007669"/>
    <property type="project" value="UniProtKB-EC"/>
</dbReference>
<proteinExistence type="predicted"/>
<dbReference type="SUPFAM" id="SSF69000">
    <property type="entry name" value="FAD-dependent thiol oxidase"/>
    <property type="match status" value="1"/>
</dbReference>
<keyword evidence="2 6" id="KW-0285">Flavoprotein</keyword>
<sequence length="549" mass="63146">MIGNVQSFHTPVDPSVKRQMQESVFRLMTAIAYRTSQDPRIWCEEVRGAEGGREYSWSDFRGHSVYLLDLYISLQFDVACETQLLALRSLLLNQISSPQPFRTNATWWQDVYLPTAVDAFTCGFTSSKLEDFDFVSHDLRENFNTDAFKQKLWYLIGNYLNSIYKQRENNNRRLDFDSGLYIPFLDKYTGGDYTVTNQMRVGFPTYLGRSIWFLFHAMGQRIADSSCTDQAMLDDLFERSRIWLTFFATLHPCPFCREHFLSHVSVNDRFASDPLNNEAIRYYPIEHLLLGGVEGTLAGKVSAIKSSDKNSLAIFFWKLHNAVTSSVEMGCSCFTEEIEDKDPYNCVFDPTNTTQIRYPRMGRVFPVTKRFEFILTTNHNYTLFDDSRSQLETSIKKITSIDNLTLRIELWKYWNNGTKISETSQNQVTELTTEIEKMTNSFLQLGILQQQYSHNETLSCAKLTEQLSALKSRDNITTPDPTKIARLSDKCAKYLTDSACNKQYPLPPTPSPTPTVNSTQDNIQQSVSNQLSSNLFLLVSLIILLSYLY</sequence>
<dbReference type="InterPro" id="IPR036774">
    <property type="entry name" value="ERV/ALR_sulphydryl_oxid_sf"/>
</dbReference>
<name>A0A151Z6M6_TIELA</name>
<dbReference type="Proteomes" id="UP000076078">
    <property type="component" value="Unassembled WGS sequence"/>
</dbReference>
<dbReference type="InterPro" id="IPR017905">
    <property type="entry name" value="ERV/ALR_sulphydryl_oxidase"/>
</dbReference>
<dbReference type="EC" id="1.8.3.2" evidence="6"/>
<dbReference type="OrthoDB" id="17777at2759"/>
<keyword evidence="5" id="KW-1015">Disulfide bond</keyword>
<organism evidence="8 9">
    <name type="scientific">Tieghemostelium lacteum</name>
    <name type="common">Slime mold</name>
    <name type="synonym">Dictyostelium lacteum</name>
    <dbReference type="NCBI Taxonomy" id="361077"/>
    <lineage>
        <taxon>Eukaryota</taxon>
        <taxon>Amoebozoa</taxon>
        <taxon>Evosea</taxon>
        <taxon>Eumycetozoa</taxon>
        <taxon>Dictyostelia</taxon>
        <taxon>Dictyosteliales</taxon>
        <taxon>Raperosteliaceae</taxon>
        <taxon>Tieghemostelium</taxon>
    </lineage>
</organism>
<comment type="cofactor">
    <cofactor evidence="1 6">
        <name>FAD</name>
        <dbReference type="ChEBI" id="CHEBI:57692"/>
    </cofactor>
</comment>
<dbReference type="OMA" id="RYYPIEH"/>
<dbReference type="AlphaFoldDB" id="A0A151Z6M6"/>